<accession>A0A6H0Y6N2</accession>
<name>A0A6H0Y6N2_9PEZI</name>
<dbReference type="PANTHER" id="PTHR10622">
    <property type="entry name" value="HET DOMAIN-CONTAINING PROTEIN"/>
    <property type="match status" value="1"/>
</dbReference>
<evidence type="ECO:0000313" key="2">
    <source>
        <dbReference type="EMBL" id="QIX02555.1"/>
    </source>
</evidence>
<dbReference type="AlphaFoldDB" id="A0A6H0Y6N2"/>
<feature type="domain" description="Heterokaryon incompatibility" evidence="1">
    <location>
        <begin position="26"/>
        <end position="132"/>
    </location>
</feature>
<dbReference type="OrthoDB" id="20872at2759"/>
<dbReference type="PANTHER" id="PTHR10622:SF10">
    <property type="entry name" value="HET DOMAIN-CONTAINING PROTEIN"/>
    <property type="match status" value="1"/>
</dbReference>
<reference evidence="2 3" key="1">
    <citation type="journal article" date="2016" name="Sci. Rep.">
        <title>Peltaster fructicola genome reveals evolution from an invasive phytopathogen to an ectophytic parasite.</title>
        <authorList>
            <person name="Xu C."/>
            <person name="Chen H."/>
            <person name="Gleason M.L."/>
            <person name="Xu J.R."/>
            <person name="Liu H."/>
            <person name="Zhang R."/>
            <person name="Sun G."/>
        </authorList>
    </citation>
    <scope>NUCLEOTIDE SEQUENCE [LARGE SCALE GENOMIC DNA]</scope>
    <source>
        <strain evidence="2 3">LNHT1506</strain>
    </source>
</reference>
<sequence length="519" mass="59463">MWFLDTKTLRLVGESEFKRRSSQGKYAILSHRWDDEGELSFQDMAMLEHATHGELSFQDMAMLKHVTRKSGYRKIKAFCQHAAREGYEFAWADTCCIDKLSSAELQEAINSMWRWYREASICYVYLHDVQRSNSMWYHDAEWFTRGWTLQELLAPEYTTFFDQDWEKIGNRDTLTVKISRATGIPVYILRDPGLIPRQSIAARMSWAAGRKTTKIEDRAYSLLGLLGVHMPIIYGEQEASMARLQRLLLDRNDETLFAWSSAAEGYHGFLAPSPDAFAGSGRLEPTQTYELGRHPFKSTDAGIRLTTEYLLPYTADVWVVPINCGSDGRRVGLFLRLLRRLPGGMTHFIRVQVDGEGIASATLIARLAERQSAQERKIFLPHPASQVIESSLSAERINGFRIGMSLKRHLDSEMPNESSRWTKTNDFPWSKCGQSKYHLHASLRGNKQIRGFVLGFDRDYNPWCYLREHDAAVGDLDLSQEHFDEQSEPDVARRIGIGYRLPLSPLRPDEAHAGQPERA</sequence>
<evidence type="ECO:0000313" key="3">
    <source>
        <dbReference type="Proteomes" id="UP000503462"/>
    </source>
</evidence>
<dbReference type="Proteomes" id="UP000503462">
    <property type="component" value="Chromosome 5"/>
</dbReference>
<dbReference type="EMBL" id="CP051143">
    <property type="protein sequence ID" value="QIX02555.1"/>
    <property type="molecule type" value="Genomic_DNA"/>
</dbReference>
<protein>
    <recommendedName>
        <fullName evidence="1">Heterokaryon incompatibility domain-containing protein</fullName>
    </recommendedName>
</protein>
<gene>
    <name evidence="2" type="ORF">AMS68_008072</name>
</gene>
<dbReference type="InterPro" id="IPR010730">
    <property type="entry name" value="HET"/>
</dbReference>
<organism evidence="2 3">
    <name type="scientific">Peltaster fructicola</name>
    <dbReference type="NCBI Taxonomy" id="286661"/>
    <lineage>
        <taxon>Eukaryota</taxon>
        <taxon>Fungi</taxon>
        <taxon>Dikarya</taxon>
        <taxon>Ascomycota</taxon>
        <taxon>Pezizomycotina</taxon>
        <taxon>Dothideomycetes</taxon>
        <taxon>Dothideomycetes incertae sedis</taxon>
        <taxon>Peltaster</taxon>
    </lineage>
</organism>
<proteinExistence type="predicted"/>
<dbReference type="Pfam" id="PF06985">
    <property type="entry name" value="HET"/>
    <property type="match status" value="1"/>
</dbReference>
<evidence type="ECO:0000259" key="1">
    <source>
        <dbReference type="Pfam" id="PF06985"/>
    </source>
</evidence>
<keyword evidence="3" id="KW-1185">Reference proteome</keyword>